<feature type="domain" description="Methyltransferase" evidence="2">
    <location>
        <begin position="87"/>
        <end position="170"/>
    </location>
</feature>
<comment type="caution">
    <text evidence="4">The sequence shown here is derived from an EMBL/GenBank/DDBJ whole genome shotgun (WGS) entry which is preliminary data.</text>
</comment>
<dbReference type="InterPro" id="IPR016718">
    <property type="entry name" value="rRNA_m1G-MeTrfase_A_prd"/>
</dbReference>
<dbReference type="Proteomes" id="UP001597264">
    <property type="component" value="Unassembled WGS sequence"/>
</dbReference>
<dbReference type="EMBL" id="JBHTLR010000034">
    <property type="protein sequence ID" value="MFD1218412.1"/>
    <property type="molecule type" value="Genomic_DNA"/>
</dbReference>
<dbReference type="SUPFAM" id="SSF53335">
    <property type="entry name" value="S-adenosyl-L-methionine-dependent methyltransferases"/>
    <property type="match status" value="1"/>
</dbReference>
<keyword evidence="1" id="KW-0175">Coiled coil</keyword>
<evidence type="ECO:0000313" key="4">
    <source>
        <dbReference type="EMBL" id="MFD1218412.1"/>
    </source>
</evidence>
<keyword evidence="5" id="KW-1185">Reference proteome</keyword>
<dbReference type="PIRSF" id="PIRSF018249">
    <property type="entry name" value="MyrA_prd"/>
    <property type="match status" value="1"/>
</dbReference>
<feature type="coiled-coil region" evidence="1">
    <location>
        <begin position="239"/>
        <end position="266"/>
    </location>
</feature>
<evidence type="ECO:0000259" key="3">
    <source>
        <dbReference type="Pfam" id="PF21302"/>
    </source>
</evidence>
<name>A0ABW3UC08_9GAMM</name>
<protein>
    <submittedName>
        <fullName evidence="4">RNA methyltransferase</fullName>
    </submittedName>
</protein>
<dbReference type="RefSeq" id="WP_230435044.1">
    <property type="nucleotide sequence ID" value="NZ_CP087715.1"/>
</dbReference>
<dbReference type="InterPro" id="IPR041698">
    <property type="entry name" value="Methyltransf_25"/>
</dbReference>
<evidence type="ECO:0000259" key="2">
    <source>
        <dbReference type="Pfam" id="PF13649"/>
    </source>
</evidence>
<dbReference type="CDD" id="cd02440">
    <property type="entry name" value="AdoMet_MTases"/>
    <property type="match status" value="1"/>
</dbReference>
<dbReference type="InterPro" id="IPR029063">
    <property type="entry name" value="SAM-dependent_MTases_sf"/>
</dbReference>
<dbReference type="GO" id="GO:0008168">
    <property type="term" value="F:methyltransferase activity"/>
    <property type="evidence" value="ECO:0007669"/>
    <property type="project" value="UniProtKB-KW"/>
</dbReference>
<dbReference type="Gene3D" id="3.40.50.150">
    <property type="entry name" value="Vaccinia Virus protein VP39"/>
    <property type="match status" value="1"/>
</dbReference>
<reference evidence="5" key="1">
    <citation type="journal article" date="2019" name="Int. J. Syst. Evol. Microbiol.">
        <title>The Global Catalogue of Microorganisms (GCM) 10K type strain sequencing project: providing services to taxonomists for standard genome sequencing and annotation.</title>
        <authorList>
            <consortium name="The Broad Institute Genomics Platform"/>
            <consortium name="The Broad Institute Genome Sequencing Center for Infectious Disease"/>
            <person name="Wu L."/>
            <person name="Ma J."/>
        </authorList>
    </citation>
    <scope>NUCLEOTIDE SEQUENCE [LARGE SCALE GENOMIC DNA]</scope>
    <source>
        <strain evidence="5">CCUG 54356</strain>
    </source>
</reference>
<proteinExistence type="predicted"/>
<keyword evidence="4" id="KW-0489">Methyltransferase</keyword>
<dbReference type="GO" id="GO:0032259">
    <property type="term" value="P:methylation"/>
    <property type="evidence" value="ECO:0007669"/>
    <property type="project" value="UniProtKB-KW"/>
</dbReference>
<dbReference type="PANTHER" id="PTHR42912">
    <property type="entry name" value="METHYLTRANSFERASE"/>
    <property type="match status" value="1"/>
</dbReference>
<dbReference type="InterPro" id="IPR050508">
    <property type="entry name" value="Methyltransf_Superfamily"/>
</dbReference>
<dbReference type="Pfam" id="PF21302">
    <property type="entry name" value="Zn_ribbon_RlmA"/>
    <property type="match status" value="1"/>
</dbReference>
<dbReference type="InterPro" id="IPR048647">
    <property type="entry name" value="RlmA_N"/>
</dbReference>
<accession>A0ABW3UC08</accession>
<gene>
    <name evidence="4" type="ORF">ACFQ2X_17560</name>
</gene>
<sequence length="272" mass="30757">MIWQCPHCEQPLRQQENQWRCDTGHSFDRAREGYVNLLPANRKRSREPGDSAEMLQARRQFLEAGYYRPLADAICAQLPAREGARLLDLGCGEGYYARQLSVKGWSEQAITGVDIAKSGVRLAAKRMPSAEFGVASSFHLPLLPESHDAVLRVFAPGPAAEIARVLKPDGELLDITPGPEHLWSLKQRLYREPRPHRTPDDLEGFSLIAEMRCCFALHLKSREHIADFLAMTPFAWTAARKGQDAAREALSELDSLQLEADFLLRRWKKVSR</sequence>
<feature type="domain" description="23S rRNA (guanine(745)-N(1))-methyltransferase N-terminal" evidence="3">
    <location>
        <begin position="3"/>
        <end position="46"/>
    </location>
</feature>
<dbReference type="PANTHER" id="PTHR42912:SF45">
    <property type="entry name" value="23S RRNA (GUANINE(745)-N(1))-METHYLTRANSFERASE"/>
    <property type="match status" value="1"/>
</dbReference>
<evidence type="ECO:0000256" key="1">
    <source>
        <dbReference type="SAM" id="Coils"/>
    </source>
</evidence>
<organism evidence="4 5">
    <name type="scientific">Microbulbifer celer</name>
    <dbReference type="NCBI Taxonomy" id="435905"/>
    <lineage>
        <taxon>Bacteria</taxon>
        <taxon>Pseudomonadati</taxon>
        <taxon>Pseudomonadota</taxon>
        <taxon>Gammaproteobacteria</taxon>
        <taxon>Cellvibrionales</taxon>
        <taxon>Microbulbiferaceae</taxon>
        <taxon>Microbulbifer</taxon>
    </lineage>
</organism>
<keyword evidence="4" id="KW-0808">Transferase</keyword>
<evidence type="ECO:0000313" key="5">
    <source>
        <dbReference type="Proteomes" id="UP001597264"/>
    </source>
</evidence>
<dbReference type="Pfam" id="PF13649">
    <property type="entry name" value="Methyltransf_25"/>
    <property type="match status" value="1"/>
</dbReference>